<gene>
    <name evidence="2" type="ORF">Megvenef_01018</name>
</gene>
<evidence type="ECO:0000256" key="1">
    <source>
        <dbReference type="SAM" id="Phobius"/>
    </source>
</evidence>
<keyword evidence="1" id="KW-0472">Membrane</keyword>
<protein>
    <submittedName>
        <fullName evidence="2">DUF4870 domain-containing protein</fullName>
    </submittedName>
</protein>
<feature type="transmembrane region" description="Helical" evidence="1">
    <location>
        <begin position="54"/>
        <end position="77"/>
    </location>
</feature>
<sequence length="118" mass="13623">MNDEIKRYLEPGKKNLILVYILYLGGIIIPILPVIGVVFAFANMNHDDNRWRSHYIFAFRTFGFGLLGIFVAMITTLIFIGPILYMVVFVWFVVRSIVALQFLLEGSSHPNPLTFWIK</sequence>
<evidence type="ECO:0000313" key="2">
    <source>
        <dbReference type="EMBL" id="MEA0971046.1"/>
    </source>
</evidence>
<proteinExistence type="predicted"/>
<accession>A0ABU5ND22</accession>
<organism evidence="2 3">
    <name type="scientific">Candidatus Megaera venefica</name>
    <dbReference type="NCBI Taxonomy" id="2055910"/>
    <lineage>
        <taxon>Bacteria</taxon>
        <taxon>Pseudomonadati</taxon>
        <taxon>Pseudomonadota</taxon>
        <taxon>Alphaproteobacteria</taxon>
        <taxon>Rickettsiales</taxon>
        <taxon>Rickettsiaceae</taxon>
        <taxon>Candidatus Megaera</taxon>
    </lineage>
</organism>
<keyword evidence="3" id="KW-1185">Reference proteome</keyword>
<reference evidence="2 3" key="1">
    <citation type="submission" date="2023-03" db="EMBL/GenBank/DDBJ databases">
        <title>Host association and intracellularity evolved multiple times independently in the Rickettsiales.</title>
        <authorList>
            <person name="Castelli M."/>
            <person name="Nardi T."/>
            <person name="Gammuto L."/>
            <person name="Bellinzona G."/>
            <person name="Sabaneyeva E."/>
            <person name="Potekhin A."/>
            <person name="Serra V."/>
            <person name="Petroni G."/>
            <person name="Sassera D."/>
        </authorList>
    </citation>
    <scope>NUCLEOTIDE SEQUENCE [LARGE SCALE GENOMIC DNA]</scope>
    <source>
        <strain evidence="2 3">Sr 2-6</strain>
    </source>
</reference>
<dbReference type="Proteomes" id="UP001291687">
    <property type="component" value="Unassembled WGS sequence"/>
</dbReference>
<dbReference type="RefSeq" id="WP_322776946.1">
    <property type="nucleotide sequence ID" value="NZ_JARJFB010000074.1"/>
</dbReference>
<evidence type="ECO:0000313" key="3">
    <source>
        <dbReference type="Proteomes" id="UP001291687"/>
    </source>
</evidence>
<feature type="transmembrane region" description="Helical" evidence="1">
    <location>
        <begin position="20"/>
        <end position="42"/>
    </location>
</feature>
<name>A0ABU5ND22_9RICK</name>
<keyword evidence="1" id="KW-0812">Transmembrane</keyword>
<comment type="caution">
    <text evidence="2">The sequence shown here is derived from an EMBL/GenBank/DDBJ whole genome shotgun (WGS) entry which is preliminary data.</text>
</comment>
<dbReference type="EMBL" id="JARJFB010000074">
    <property type="protein sequence ID" value="MEA0971046.1"/>
    <property type="molecule type" value="Genomic_DNA"/>
</dbReference>
<keyword evidence="1" id="KW-1133">Transmembrane helix</keyword>